<dbReference type="Gene3D" id="3.10.450.90">
    <property type="entry name" value="ArcTGT, C2 domain"/>
    <property type="match status" value="1"/>
</dbReference>
<dbReference type="GO" id="GO:0005737">
    <property type="term" value="C:cytoplasm"/>
    <property type="evidence" value="ECO:0007669"/>
    <property type="project" value="TreeGrafter"/>
</dbReference>
<keyword evidence="3 7" id="KW-0808">Transferase</keyword>
<dbReference type="GO" id="GO:0003723">
    <property type="term" value="F:RNA binding"/>
    <property type="evidence" value="ECO:0007669"/>
    <property type="project" value="InterPro"/>
</dbReference>
<protein>
    <recommendedName>
        <fullName evidence="7">tRNA-guanine(15) transglycosylase</fullName>
        <ecNumber evidence="7">2.4.2.48</ecNumber>
    </recommendedName>
    <alternativeName>
        <fullName evidence="7">7-cyano-7-deazaguanine tRNA-ribosyltransferase</fullName>
    </alternativeName>
    <alternativeName>
        <fullName evidence="7">Archaeal tRNA-guanine transglycosylase</fullName>
    </alternativeName>
</protein>
<reference evidence="9 10" key="1">
    <citation type="journal article" date="2014" name="Appl. Environ. Microbiol.">
        <title>Comparative Genome Analysis of 'Candidatus Methanoplasma termitum' Indicates a New Mode of Energy Metabolism in the Seventh Order of Methanogens.</title>
        <authorList>
            <person name="Lang K."/>
            <person name="Schuldes J."/>
            <person name="Klingl A."/>
            <person name="Poehlein A."/>
            <person name="Daniel R."/>
            <person name="Brune A."/>
        </authorList>
    </citation>
    <scope>NUCLEOTIDE SEQUENCE [LARGE SCALE GENOMIC DNA]</scope>
    <source>
        <strain evidence="10">Mpt1</strain>
    </source>
</reference>
<organism evidence="9 10">
    <name type="scientific">Candidatus Methanoplasma termitum</name>
    <dbReference type="NCBI Taxonomy" id="1577791"/>
    <lineage>
        <taxon>Archaea</taxon>
        <taxon>Methanobacteriati</taxon>
        <taxon>Thermoplasmatota</taxon>
        <taxon>Thermoplasmata</taxon>
        <taxon>Methanomassiliicoccales</taxon>
        <taxon>Methanomassiliicoccaceae</taxon>
        <taxon>Candidatus Methanoplasma</taxon>
    </lineage>
</organism>
<dbReference type="GO" id="GO:0016763">
    <property type="term" value="F:pentosyltransferase activity"/>
    <property type="evidence" value="ECO:0007669"/>
    <property type="project" value="UniProtKB-UniRule"/>
</dbReference>
<feature type="binding site" evidence="7">
    <location>
        <position position="190"/>
    </location>
    <ligand>
        <name>substrate</name>
    </ligand>
</feature>
<dbReference type="SUPFAM" id="SSF88697">
    <property type="entry name" value="PUA domain-like"/>
    <property type="match status" value="1"/>
</dbReference>
<dbReference type="InterPro" id="IPR004521">
    <property type="entry name" value="Uncharacterised_CHP00451"/>
</dbReference>
<dbReference type="InterPro" id="IPR029402">
    <property type="entry name" value="TGT_C2"/>
</dbReference>
<dbReference type="OrthoDB" id="6871at2157"/>
<dbReference type="Gene3D" id="3.20.20.105">
    <property type="entry name" value="Queuine tRNA-ribosyltransferase-like"/>
    <property type="match status" value="1"/>
</dbReference>
<dbReference type="InterPro" id="IPR002478">
    <property type="entry name" value="PUA"/>
</dbReference>
<comment type="catalytic activity">
    <reaction evidence="7">
        <text>guanosine(15) in tRNA + 7-cyano-7-carbaguanine = 7-cyano-7-carbaguanosine(15) in tRNA + guanine</text>
        <dbReference type="Rhea" id="RHEA:43164"/>
        <dbReference type="Rhea" id="RHEA-COMP:10371"/>
        <dbReference type="Rhea" id="RHEA-COMP:10372"/>
        <dbReference type="ChEBI" id="CHEBI:16235"/>
        <dbReference type="ChEBI" id="CHEBI:45075"/>
        <dbReference type="ChEBI" id="CHEBI:74269"/>
        <dbReference type="ChEBI" id="CHEBI:82850"/>
        <dbReference type="EC" id="2.4.2.48"/>
    </reaction>
</comment>
<dbReference type="SMART" id="SM00359">
    <property type="entry name" value="PUA"/>
    <property type="match status" value="1"/>
</dbReference>
<comment type="similarity">
    <text evidence="7">Belongs to the archaeosine tRNA-ribosyltransferase family.</text>
</comment>
<dbReference type="Pfam" id="PF14810">
    <property type="entry name" value="TGT_C2"/>
    <property type="match status" value="1"/>
</dbReference>
<dbReference type="UniPathway" id="UPA00393"/>
<dbReference type="InterPro" id="IPR004804">
    <property type="entry name" value="TgtA"/>
</dbReference>
<evidence type="ECO:0000256" key="5">
    <source>
        <dbReference type="ARBA" id="ARBA00022723"/>
    </source>
</evidence>
<dbReference type="NCBIfam" id="TIGR00432">
    <property type="entry name" value="arcsn_tRNA_tgt"/>
    <property type="match status" value="1"/>
</dbReference>
<dbReference type="NCBIfam" id="TIGR00449">
    <property type="entry name" value="tgt_general"/>
    <property type="match status" value="1"/>
</dbReference>
<comment type="cofactor">
    <cofactor evidence="7">
        <name>Zn(2+)</name>
        <dbReference type="ChEBI" id="CHEBI:29105"/>
    </cofactor>
    <text evidence="7">Binds 1 zinc ion per subunit.</text>
</comment>
<dbReference type="SUPFAM" id="SSF88802">
    <property type="entry name" value="Pre-PUA domain"/>
    <property type="match status" value="1"/>
</dbReference>
<dbReference type="GO" id="GO:0002099">
    <property type="term" value="P:tRNA wobble guanine modification"/>
    <property type="evidence" value="ECO:0007669"/>
    <property type="project" value="TreeGrafter"/>
</dbReference>
<evidence type="ECO:0000256" key="4">
    <source>
        <dbReference type="ARBA" id="ARBA00022694"/>
    </source>
</evidence>
<dbReference type="Gene3D" id="2.30.130.10">
    <property type="entry name" value="PUA domain"/>
    <property type="match status" value="1"/>
</dbReference>
<dbReference type="InterPro" id="IPR015947">
    <property type="entry name" value="PUA-like_sf"/>
</dbReference>
<comment type="pathway">
    <text evidence="1 7">tRNA modification; archaeosine-tRNA biosynthesis.</text>
</comment>
<comment type="function">
    <text evidence="7">Exchanges the guanine residue with 7-cyano-7-deazaguanine (preQ0) at position 15 in the dihydrouridine loop (D-loop) of archaeal tRNAs.</text>
</comment>
<proteinExistence type="inferred from homology"/>
<sequence length="642" mass="72135">MFEVVKRDGLARIGKFQTNSGVLETPALLPVVNPKICTVSPKELYEEFGFGAIITNSYIIKNNPELKGKAQEIGLHKMLDFPGVIMTDSGTFQSHMYGEVEVTNEEMVEFQKSIGTDIGTVLDIFTEPFWSKEKTTESIAVTLERTKKACEIKGGMMINGVGQGSIYPDLREDCARKMASMDIDVHPIGGVVPLMEQYRYVDLVDVVISSKKGLNPNRPVHLFGAGHPMVLALATLMGCDLFDSASYAKFARDDRMMFIDGTFRLQDMQSLDCNCPACRNQTLESLRKMDRKTREKTIARHNLYQITEELALVKRYIREGRLWELTEIRCRAHPAMLDALRRLAEHQMFLERFDPISRDGALFYTGAETRARPAFARYINRLFSRYVPATKNAALFYDEGSKPYSKARPSDFDKARRAGYTPVVVSPFGPVPAELDEVYPIAQSVFPKIMDSDTMRDSEAFTVRFLQIMFDEVVNGEEVSDEGTEEYDPDLIRAKAVSRYQFGKDATEALFRGKIELIISKNTGKIRNVISDGEHVLSMRAGDGLYTLRKEGADRIASAVPAPFMRVKVMDDAVPFVSEGRNVFCQFVTECDDELRPMEEVIVTDQKDKVIATGRVLLVAEEIRSFKKGVAVKVRSGSGDEA</sequence>
<dbReference type="SUPFAM" id="SSF51713">
    <property type="entry name" value="tRNA-guanine transglycosylase"/>
    <property type="match status" value="1"/>
</dbReference>
<dbReference type="STRING" id="1577791.Mpt1_c02640"/>
<feature type="domain" description="PUA" evidence="8">
    <location>
        <begin position="565"/>
        <end position="639"/>
    </location>
</feature>
<dbReference type="Pfam" id="PF01472">
    <property type="entry name" value="PUA"/>
    <property type="match status" value="1"/>
</dbReference>
<evidence type="ECO:0000313" key="9">
    <source>
        <dbReference type="EMBL" id="AIZ56164.1"/>
    </source>
</evidence>
<dbReference type="GO" id="GO:0008270">
    <property type="term" value="F:zinc ion binding"/>
    <property type="evidence" value="ECO:0007669"/>
    <property type="project" value="UniProtKB-UniRule"/>
</dbReference>
<evidence type="ECO:0000256" key="2">
    <source>
        <dbReference type="ARBA" id="ARBA00022676"/>
    </source>
</evidence>
<dbReference type="HOGENOM" id="CLU_030083_0_0_2"/>
<evidence type="ECO:0000259" key="8">
    <source>
        <dbReference type="SMART" id="SM00359"/>
    </source>
</evidence>
<dbReference type="InterPro" id="IPR038250">
    <property type="entry name" value="TGT_C2_sf"/>
</dbReference>
<feature type="binding site" evidence="7">
    <location>
        <position position="275"/>
    </location>
    <ligand>
        <name>Zn(2+)</name>
        <dbReference type="ChEBI" id="CHEBI:29105"/>
    </ligand>
</feature>
<dbReference type="PROSITE" id="PS50890">
    <property type="entry name" value="PUA"/>
    <property type="match status" value="1"/>
</dbReference>
<keyword evidence="2 7" id="KW-0328">Glycosyltransferase</keyword>
<name>A0A0A7LAR9_9ARCH</name>
<dbReference type="KEGG" id="mear:Mpt1_c02640"/>
<feature type="binding site" evidence="7">
    <location>
        <position position="278"/>
    </location>
    <ligand>
        <name>Zn(2+)</name>
        <dbReference type="ChEBI" id="CHEBI:29105"/>
    </ligand>
</feature>
<dbReference type="RefSeq" id="WP_048111514.1">
    <property type="nucleotide sequence ID" value="NZ_CP010070.1"/>
</dbReference>
<dbReference type="InterPro" id="IPR036974">
    <property type="entry name" value="PUA_sf"/>
</dbReference>
<dbReference type="InterPro" id="IPR050076">
    <property type="entry name" value="ArchSynthase1/Queuine_TRR"/>
</dbReference>
<dbReference type="PANTHER" id="PTHR46499">
    <property type="entry name" value="QUEUINE TRNA-RIBOSYLTRANSFERASE"/>
    <property type="match status" value="1"/>
</dbReference>
<evidence type="ECO:0000313" key="10">
    <source>
        <dbReference type="Proteomes" id="UP000030787"/>
    </source>
</evidence>
<dbReference type="InterPro" id="IPR002616">
    <property type="entry name" value="tRNA_ribo_trans-like"/>
</dbReference>
<keyword evidence="5 7" id="KW-0479">Metal-binding</keyword>
<gene>
    <name evidence="9" type="primary">tgtA1</name>
    <name evidence="7" type="synonym">tgtA</name>
    <name evidence="9" type="ORF">Mpt1_c02640</name>
</gene>
<evidence type="ECO:0000256" key="3">
    <source>
        <dbReference type="ARBA" id="ARBA00022679"/>
    </source>
</evidence>
<dbReference type="Pfam" id="PF01702">
    <property type="entry name" value="TGT"/>
    <property type="match status" value="1"/>
</dbReference>
<dbReference type="EC" id="2.4.2.48" evidence="7"/>
<dbReference type="NCBIfam" id="TIGR00451">
    <property type="entry name" value="unchar_dom_2"/>
    <property type="match status" value="1"/>
</dbReference>
<feature type="binding site" evidence="7">
    <location>
        <position position="273"/>
    </location>
    <ligand>
        <name>Zn(2+)</name>
        <dbReference type="ChEBI" id="CHEBI:29105"/>
    </ligand>
</feature>
<dbReference type="CDD" id="cd21149">
    <property type="entry name" value="PUA_archaeosine_TGT"/>
    <property type="match status" value="1"/>
</dbReference>
<dbReference type="HAMAP" id="MF_01634">
    <property type="entry name" value="TgtA_arch"/>
    <property type="match status" value="1"/>
</dbReference>
<dbReference type="InterPro" id="IPR036511">
    <property type="entry name" value="TGT-like_sf"/>
</dbReference>
<accession>A0A0A7LAR9</accession>
<keyword evidence="10" id="KW-1185">Reference proteome</keyword>
<evidence type="ECO:0000256" key="7">
    <source>
        <dbReference type="HAMAP-Rule" id="MF_01634"/>
    </source>
</evidence>
<dbReference type="EMBL" id="CP010070">
    <property type="protein sequence ID" value="AIZ56164.1"/>
    <property type="molecule type" value="Genomic_DNA"/>
</dbReference>
<keyword evidence="6 7" id="KW-0862">Zinc</keyword>
<dbReference type="AlphaFoldDB" id="A0A0A7LAR9"/>
<feature type="binding site" evidence="7">
    <location>
        <position position="123"/>
    </location>
    <ligand>
        <name>substrate</name>
    </ligand>
</feature>
<dbReference type="Gene3D" id="3.40.50.10630">
    <property type="entry name" value="Uracil-DNA glycosylase-like"/>
    <property type="match status" value="1"/>
</dbReference>
<dbReference type="GeneID" id="24817936"/>
<evidence type="ECO:0000256" key="6">
    <source>
        <dbReference type="ARBA" id="ARBA00022833"/>
    </source>
</evidence>
<keyword evidence="4 7" id="KW-0819">tRNA processing</keyword>
<dbReference type="PANTHER" id="PTHR46499:SF1">
    <property type="entry name" value="QUEUINE TRNA-RIBOSYLTRANSFERASE"/>
    <property type="match status" value="1"/>
</dbReference>
<evidence type="ECO:0000256" key="1">
    <source>
        <dbReference type="ARBA" id="ARBA00005030"/>
    </source>
</evidence>
<dbReference type="Proteomes" id="UP000030787">
    <property type="component" value="Chromosome"/>
</dbReference>
<feature type="active site" description="Nucleophile" evidence="7">
    <location>
        <position position="88"/>
    </location>
</feature>